<name>A0A402AWA7_9CHLR</name>
<dbReference type="AlphaFoldDB" id="A0A402AWA7"/>
<dbReference type="SUPFAM" id="SSF53474">
    <property type="entry name" value="alpha/beta-Hydrolases"/>
    <property type="match status" value="1"/>
</dbReference>
<dbReference type="Gene3D" id="3.40.50.1820">
    <property type="entry name" value="alpha/beta hydrolase"/>
    <property type="match status" value="1"/>
</dbReference>
<dbReference type="PANTHER" id="PTHR10824:SF4">
    <property type="entry name" value="ACYL-COENZYME A THIOESTERASE 1-LIKE"/>
    <property type="match status" value="1"/>
</dbReference>
<dbReference type="PANTHER" id="PTHR10824">
    <property type="entry name" value="ACYL-COENZYME A THIOESTERASE-RELATED"/>
    <property type="match status" value="1"/>
</dbReference>
<accession>A0A402AWA7</accession>
<dbReference type="GO" id="GO:0047617">
    <property type="term" value="F:fatty acyl-CoA hydrolase activity"/>
    <property type="evidence" value="ECO:0007669"/>
    <property type="project" value="TreeGrafter"/>
</dbReference>
<dbReference type="GO" id="GO:0006631">
    <property type="term" value="P:fatty acid metabolic process"/>
    <property type="evidence" value="ECO:0007669"/>
    <property type="project" value="TreeGrafter"/>
</dbReference>
<feature type="domain" description="BAAT/Acyl-CoA thioester hydrolase C-terminal" evidence="1">
    <location>
        <begin position="8"/>
        <end position="232"/>
    </location>
</feature>
<evidence type="ECO:0000313" key="3">
    <source>
        <dbReference type="Proteomes" id="UP000287188"/>
    </source>
</evidence>
<protein>
    <recommendedName>
        <fullName evidence="1">BAAT/Acyl-CoA thioester hydrolase C-terminal domain-containing protein</fullName>
    </recommendedName>
</protein>
<reference evidence="3" key="1">
    <citation type="submission" date="2018-12" db="EMBL/GenBank/DDBJ databases">
        <title>Tengunoibacter tsumagoiensis gen. nov., sp. nov., Dictyobacter kobayashii sp. nov., D. alpinus sp. nov., and D. joshuensis sp. nov. and description of Dictyobacteraceae fam. nov. within the order Ktedonobacterales isolated from Tengu-no-mugimeshi.</title>
        <authorList>
            <person name="Wang C.M."/>
            <person name="Zheng Y."/>
            <person name="Sakai Y."/>
            <person name="Toyoda A."/>
            <person name="Minakuchi Y."/>
            <person name="Abe K."/>
            <person name="Yokota A."/>
            <person name="Yabe S."/>
        </authorList>
    </citation>
    <scope>NUCLEOTIDE SEQUENCE [LARGE SCALE GENOMIC DNA]</scope>
    <source>
        <strain evidence="3">Uno11</strain>
    </source>
</reference>
<dbReference type="Pfam" id="PF08840">
    <property type="entry name" value="BAAT_C"/>
    <property type="match status" value="1"/>
</dbReference>
<keyword evidence="3" id="KW-1185">Reference proteome</keyword>
<dbReference type="InterPro" id="IPR029058">
    <property type="entry name" value="AB_hydrolase_fold"/>
</dbReference>
<comment type="caution">
    <text evidence="2">The sequence shown here is derived from an EMBL/GenBank/DDBJ whole genome shotgun (WGS) entry which is preliminary data.</text>
</comment>
<dbReference type="Proteomes" id="UP000287188">
    <property type="component" value="Unassembled WGS sequence"/>
</dbReference>
<gene>
    <name evidence="2" type="ORF">KDK_71130</name>
</gene>
<evidence type="ECO:0000259" key="1">
    <source>
        <dbReference type="Pfam" id="PF08840"/>
    </source>
</evidence>
<organism evidence="2 3">
    <name type="scientific">Dictyobacter kobayashii</name>
    <dbReference type="NCBI Taxonomy" id="2014872"/>
    <lineage>
        <taxon>Bacteria</taxon>
        <taxon>Bacillati</taxon>
        <taxon>Chloroflexota</taxon>
        <taxon>Ktedonobacteria</taxon>
        <taxon>Ktedonobacterales</taxon>
        <taxon>Dictyobacteraceae</taxon>
        <taxon>Dictyobacter</taxon>
    </lineage>
</organism>
<dbReference type="EMBL" id="BIFS01000002">
    <property type="protein sequence ID" value="GCE23313.1"/>
    <property type="molecule type" value="Genomic_DNA"/>
</dbReference>
<evidence type="ECO:0000313" key="2">
    <source>
        <dbReference type="EMBL" id="GCE23313.1"/>
    </source>
</evidence>
<proteinExistence type="predicted"/>
<sequence length="233" mass="26300">MPARLQEIPLEYFKKAINWLRTQPEVQPKKIAIIGLSKGAEAALLVAATYPEINAVIAYAPSALIHQGLGATNEDPRERSSWTYRGQQLPFLPYHPSAAFVEYIQHQRQAQAPVAFRRAYMESLQNQIYLEQARIPVEKIRGPILIISGQEDLMWPSTLFGDMIEERLNNHYHPYPHQHISYADAGHKIGYPYLPTTIAHARGNAYGGTPEGNAYATEHAWQALLTFLKQTLA</sequence>
<dbReference type="GO" id="GO:0006637">
    <property type="term" value="P:acyl-CoA metabolic process"/>
    <property type="evidence" value="ECO:0007669"/>
    <property type="project" value="TreeGrafter"/>
</dbReference>
<dbReference type="InterPro" id="IPR014940">
    <property type="entry name" value="BAAT_C"/>
</dbReference>